<keyword evidence="3" id="KW-1185">Reference proteome</keyword>
<dbReference type="AlphaFoldDB" id="A0A5B9M5U6"/>
<dbReference type="KEGG" id="smam:Mal15_00290"/>
<evidence type="ECO:0000313" key="2">
    <source>
        <dbReference type="EMBL" id="QEF96003.1"/>
    </source>
</evidence>
<organism evidence="2 3">
    <name type="scientific">Stieleria maiorica</name>
    <dbReference type="NCBI Taxonomy" id="2795974"/>
    <lineage>
        <taxon>Bacteria</taxon>
        <taxon>Pseudomonadati</taxon>
        <taxon>Planctomycetota</taxon>
        <taxon>Planctomycetia</taxon>
        <taxon>Pirellulales</taxon>
        <taxon>Pirellulaceae</taxon>
        <taxon>Stieleria</taxon>
    </lineage>
</organism>
<gene>
    <name evidence="2" type="ORF">Mal15_00290</name>
</gene>
<name>A0A5B9M5U6_9BACT</name>
<dbReference type="Proteomes" id="UP000321353">
    <property type="component" value="Chromosome"/>
</dbReference>
<dbReference type="RefSeq" id="WP_147865889.1">
    <property type="nucleotide sequence ID" value="NZ_CP036264.1"/>
</dbReference>
<proteinExistence type="predicted"/>
<evidence type="ECO:0000256" key="1">
    <source>
        <dbReference type="SAM" id="SignalP"/>
    </source>
</evidence>
<feature type="chain" id="PRO_5022832043" evidence="1">
    <location>
        <begin position="21"/>
        <end position="109"/>
    </location>
</feature>
<dbReference type="EMBL" id="CP036264">
    <property type="protein sequence ID" value="QEF96003.1"/>
    <property type="molecule type" value="Genomic_DNA"/>
</dbReference>
<protein>
    <submittedName>
        <fullName evidence="2">Uncharacterized protein</fullName>
    </submittedName>
</protein>
<keyword evidence="1" id="KW-0732">Signal</keyword>
<feature type="signal peptide" evidence="1">
    <location>
        <begin position="1"/>
        <end position="20"/>
    </location>
</feature>
<sequence precursor="true">MKQIALVALLVLGVAGAAAAAPWNFGHSTLVGNSVPAPVLDASQPPVAIVPPIRRAIYHDAVEPSETEPIKKPPRSVDVQEDANPSVIDKLKAFDRKKNAWFKRTFLGR</sequence>
<evidence type="ECO:0000313" key="3">
    <source>
        <dbReference type="Proteomes" id="UP000321353"/>
    </source>
</evidence>
<accession>A0A5B9M5U6</accession>
<reference evidence="2 3" key="1">
    <citation type="submission" date="2019-02" db="EMBL/GenBank/DDBJ databases">
        <title>Planctomycetal bacteria perform biofilm scaping via a novel small molecule.</title>
        <authorList>
            <person name="Jeske O."/>
            <person name="Boedeker C."/>
            <person name="Wiegand S."/>
            <person name="Breitling P."/>
            <person name="Kallscheuer N."/>
            <person name="Jogler M."/>
            <person name="Rohde M."/>
            <person name="Petersen J."/>
            <person name="Medema M.H."/>
            <person name="Surup F."/>
            <person name="Jogler C."/>
        </authorList>
    </citation>
    <scope>NUCLEOTIDE SEQUENCE [LARGE SCALE GENOMIC DNA]</scope>
    <source>
        <strain evidence="2 3">Mal15</strain>
    </source>
</reference>